<accession>A0A835RDG6</accession>
<dbReference type="EMBL" id="JADCNM010000004">
    <property type="protein sequence ID" value="KAG0486914.1"/>
    <property type="molecule type" value="Genomic_DNA"/>
</dbReference>
<protein>
    <submittedName>
        <fullName evidence="1">Uncharacterized protein</fullName>
    </submittedName>
</protein>
<evidence type="ECO:0000313" key="1">
    <source>
        <dbReference type="EMBL" id="KAG0486914.1"/>
    </source>
</evidence>
<evidence type="ECO:0000313" key="2">
    <source>
        <dbReference type="Proteomes" id="UP000639772"/>
    </source>
</evidence>
<dbReference type="OrthoDB" id="1927576at2759"/>
<dbReference type="InterPro" id="IPR032675">
    <property type="entry name" value="LRR_dom_sf"/>
</dbReference>
<dbReference type="AlphaFoldDB" id="A0A835RDG6"/>
<comment type="caution">
    <text evidence="1">The sequence shown here is derived from an EMBL/GenBank/DDBJ whole genome shotgun (WGS) entry which is preliminary data.</text>
</comment>
<gene>
    <name evidence="1" type="ORF">HPP92_009009</name>
</gene>
<dbReference type="Proteomes" id="UP000639772">
    <property type="component" value="Unassembled WGS sequence"/>
</dbReference>
<organism evidence="1 2">
    <name type="scientific">Vanilla planifolia</name>
    <name type="common">Vanilla</name>
    <dbReference type="NCBI Taxonomy" id="51239"/>
    <lineage>
        <taxon>Eukaryota</taxon>
        <taxon>Viridiplantae</taxon>
        <taxon>Streptophyta</taxon>
        <taxon>Embryophyta</taxon>
        <taxon>Tracheophyta</taxon>
        <taxon>Spermatophyta</taxon>
        <taxon>Magnoliopsida</taxon>
        <taxon>Liliopsida</taxon>
        <taxon>Asparagales</taxon>
        <taxon>Orchidaceae</taxon>
        <taxon>Vanilloideae</taxon>
        <taxon>Vanilleae</taxon>
        <taxon>Vanilla</taxon>
    </lineage>
</organism>
<dbReference type="Gene3D" id="3.80.10.10">
    <property type="entry name" value="Ribonuclease Inhibitor"/>
    <property type="match status" value="1"/>
</dbReference>
<reference evidence="1 2" key="1">
    <citation type="journal article" date="2020" name="Nat. Food">
        <title>A phased Vanilla planifolia genome enables genetic improvement of flavour and production.</title>
        <authorList>
            <person name="Hasing T."/>
            <person name="Tang H."/>
            <person name="Brym M."/>
            <person name="Khazi F."/>
            <person name="Huang T."/>
            <person name="Chambers A.H."/>
        </authorList>
    </citation>
    <scope>NUCLEOTIDE SEQUENCE [LARGE SCALE GENOMIC DNA]</scope>
    <source>
        <tissue evidence="1">Leaf</tissue>
    </source>
</reference>
<proteinExistence type="predicted"/>
<name>A0A835RDG6_VANPL</name>
<sequence length="138" mass="15794">MGRHRPDHPTGEPMDEGFGAIVKNCKKFTRLAVSGLLSDRCFGLHWQVAPSCKKLEIRDCLLEILVYFSGIHHYYNMRSYGCLPARFHSRAAKEVAQRLPHLVVEVIMIGWMTKTVTPWRNCICIDLLLVQGMMPHNS</sequence>